<proteinExistence type="inferred from homology"/>
<reference evidence="4" key="1">
    <citation type="submission" date="2016-12" db="EMBL/GenBank/DDBJ databases">
        <title>Genome sequence of Streptomyces antioxidans MUSC 164.</title>
        <authorList>
            <person name="Lee L.-H."/>
            <person name="Ser H.-L."/>
        </authorList>
    </citation>
    <scope>NUCLEOTIDE SEQUENCE [LARGE SCALE GENOMIC DNA]</scope>
    <source>
        <strain evidence="4">MUSC 164</strain>
    </source>
</reference>
<evidence type="ECO:0000256" key="1">
    <source>
        <dbReference type="ARBA" id="ARBA00006817"/>
    </source>
</evidence>
<dbReference type="RefSeq" id="WP_046090274.1">
    <property type="nucleotide sequence ID" value="NZ_LAKD02000102.1"/>
</dbReference>
<feature type="compositionally biased region" description="Low complexity" evidence="2">
    <location>
        <begin position="190"/>
        <end position="208"/>
    </location>
</feature>
<dbReference type="Pfam" id="PF08327">
    <property type="entry name" value="AHSA1"/>
    <property type="match status" value="2"/>
</dbReference>
<dbReference type="Proteomes" id="UP000033615">
    <property type="component" value="Unassembled WGS sequence"/>
</dbReference>
<evidence type="ECO:0000259" key="3">
    <source>
        <dbReference type="Pfam" id="PF08327"/>
    </source>
</evidence>
<evidence type="ECO:0000256" key="2">
    <source>
        <dbReference type="SAM" id="MobiDB-lite"/>
    </source>
</evidence>
<dbReference type="AlphaFoldDB" id="A0A1V4CWZ3"/>
<feature type="domain" description="Activator of Hsp90 ATPase homologue 1/2-like C-terminal" evidence="3">
    <location>
        <begin position="24"/>
        <end position="134"/>
    </location>
</feature>
<protein>
    <submittedName>
        <fullName evidence="4">Toxin-antitoxin system toxin subunit</fullName>
    </submittedName>
</protein>
<dbReference type="OrthoDB" id="9803476at2"/>
<accession>A0A1V4CWZ3</accession>
<comment type="similarity">
    <text evidence="1">Belongs to the AHA1 family.</text>
</comment>
<dbReference type="EMBL" id="LAKD02000102">
    <property type="protein sequence ID" value="OPF72586.1"/>
    <property type="molecule type" value="Genomic_DNA"/>
</dbReference>
<dbReference type="CDD" id="cd08899">
    <property type="entry name" value="SRPBCC_CalC_Aha1-like_6"/>
    <property type="match status" value="1"/>
</dbReference>
<dbReference type="InterPro" id="IPR023393">
    <property type="entry name" value="START-like_dom_sf"/>
</dbReference>
<feature type="domain" description="Activator of Hsp90 ATPase homologue 1/2-like C-terminal" evidence="3">
    <location>
        <begin position="181"/>
        <end position="291"/>
    </location>
</feature>
<dbReference type="SUPFAM" id="SSF55961">
    <property type="entry name" value="Bet v1-like"/>
    <property type="match status" value="2"/>
</dbReference>
<feature type="region of interest" description="Disordered" evidence="2">
    <location>
        <begin position="189"/>
        <end position="211"/>
    </location>
</feature>
<comment type="caution">
    <text evidence="4">The sequence shown here is derived from an EMBL/GenBank/DDBJ whole genome shotgun (WGS) entry which is preliminary data.</text>
</comment>
<evidence type="ECO:0000313" key="5">
    <source>
        <dbReference type="Proteomes" id="UP000033615"/>
    </source>
</evidence>
<gene>
    <name evidence="4" type="ORF">VT50_0230305</name>
</gene>
<keyword evidence="5" id="KW-1185">Reference proteome</keyword>
<evidence type="ECO:0000313" key="4">
    <source>
        <dbReference type="EMBL" id="OPF72586.1"/>
    </source>
</evidence>
<dbReference type="Gene3D" id="3.30.530.20">
    <property type="match status" value="2"/>
</dbReference>
<organism evidence="4 5">
    <name type="scientific">Streptomyces antioxidans</name>
    <dbReference type="NCBI Taxonomy" id="1507734"/>
    <lineage>
        <taxon>Bacteria</taxon>
        <taxon>Bacillati</taxon>
        <taxon>Actinomycetota</taxon>
        <taxon>Actinomycetes</taxon>
        <taxon>Kitasatosporales</taxon>
        <taxon>Streptomycetaceae</taxon>
        <taxon>Streptomyces</taxon>
    </lineage>
</organism>
<name>A0A1V4CWZ3_9ACTN</name>
<dbReference type="InterPro" id="IPR013538">
    <property type="entry name" value="ASHA1/2-like_C"/>
</dbReference>
<sequence>MKDTLAQSDGGGRSALRLERRLAHPPEKVWRALTEPAQLAHWFPSEVQVELEVGGRMGFVFPGREGPDMDGVVTELDPPHVFAFTWGEDELRWELRPEGEGSVLTLTHTFGDRFGAASFASGWHACITGLAALLDGEDAAHGDMAELHERYIEAFGLAEGTVKTTEDGGWRLRFERQLVRPAETAWRALTGPAAGTTAGPATEPTAGAPVPPGFRTDAVPAGPITDARPPRVLSYDWERDGRPAGTVRWELTRGTGHGARLILTQTGPAGSDTERAEAQKAWRRHIALFAAELLRIKG</sequence>